<comment type="caution">
    <text evidence="5">The sequence shown here is derived from an EMBL/GenBank/DDBJ whole genome shotgun (WGS) entry which is preliminary data.</text>
</comment>
<dbReference type="SUPFAM" id="SSF57262">
    <property type="entry name" value="Leech antihemostatic proteins"/>
    <property type="match status" value="2"/>
</dbReference>
<reference evidence="5" key="1">
    <citation type="submission" date="2021-04" db="EMBL/GenBank/DDBJ databases">
        <authorList>
            <consortium name="Molecular Ecology Group"/>
        </authorList>
    </citation>
    <scope>NUCLEOTIDE SEQUENCE</scope>
</reference>
<organism evidence="5 6">
    <name type="scientific">Candidula unifasciata</name>
    <dbReference type="NCBI Taxonomy" id="100452"/>
    <lineage>
        <taxon>Eukaryota</taxon>
        <taxon>Metazoa</taxon>
        <taxon>Spiralia</taxon>
        <taxon>Lophotrochozoa</taxon>
        <taxon>Mollusca</taxon>
        <taxon>Gastropoda</taxon>
        <taxon>Heterobranchia</taxon>
        <taxon>Euthyneura</taxon>
        <taxon>Panpulmonata</taxon>
        <taxon>Eupulmonata</taxon>
        <taxon>Stylommatophora</taxon>
        <taxon>Helicina</taxon>
        <taxon>Helicoidea</taxon>
        <taxon>Geomitridae</taxon>
        <taxon>Candidula</taxon>
    </lineage>
</organism>
<evidence type="ECO:0000259" key="4">
    <source>
        <dbReference type="PROSITE" id="PS51252"/>
    </source>
</evidence>
<evidence type="ECO:0000313" key="5">
    <source>
        <dbReference type="EMBL" id="CAG5136872.1"/>
    </source>
</evidence>
<evidence type="ECO:0000313" key="6">
    <source>
        <dbReference type="Proteomes" id="UP000678393"/>
    </source>
</evidence>
<gene>
    <name evidence="5" type="ORF">CUNI_LOCUS22430</name>
</gene>
<feature type="domain" description="Antistasin-like" evidence="4">
    <location>
        <begin position="147"/>
        <end position="172"/>
    </location>
</feature>
<feature type="signal peptide" evidence="3">
    <location>
        <begin position="1"/>
        <end position="22"/>
    </location>
</feature>
<dbReference type="EMBL" id="CAJHNH020008582">
    <property type="protein sequence ID" value="CAG5136872.1"/>
    <property type="molecule type" value="Genomic_DNA"/>
</dbReference>
<dbReference type="OrthoDB" id="6140301at2759"/>
<dbReference type="AlphaFoldDB" id="A0A8S4AAU7"/>
<accession>A0A8S4AAU7</accession>
<dbReference type="InterPro" id="IPR004094">
    <property type="entry name" value="Antistasin-like"/>
</dbReference>
<dbReference type="Gene3D" id="2.10.22.10">
    <property type="entry name" value="Antistasin, domain 1"/>
    <property type="match status" value="2"/>
</dbReference>
<dbReference type="Proteomes" id="UP000678393">
    <property type="component" value="Unassembled WGS sequence"/>
</dbReference>
<dbReference type="InterPro" id="IPR011061">
    <property type="entry name" value="Hirudin/antistatin"/>
</dbReference>
<name>A0A8S4AAU7_9EUPU</name>
<evidence type="ECO:0000256" key="3">
    <source>
        <dbReference type="SAM" id="SignalP"/>
    </source>
</evidence>
<keyword evidence="3" id="KW-0732">Signal</keyword>
<proteinExistence type="predicted"/>
<keyword evidence="1" id="KW-0646">Protease inhibitor</keyword>
<keyword evidence="6" id="KW-1185">Reference proteome</keyword>
<dbReference type="Pfam" id="PF02822">
    <property type="entry name" value="Antistasin"/>
    <property type="match status" value="3"/>
</dbReference>
<dbReference type="PROSITE" id="PS51252">
    <property type="entry name" value="ANTISTASIN"/>
    <property type="match status" value="2"/>
</dbReference>
<evidence type="ECO:0000256" key="1">
    <source>
        <dbReference type="ARBA" id="ARBA00022690"/>
    </source>
</evidence>
<keyword evidence="2" id="KW-0722">Serine protease inhibitor</keyword>
<sequence>MELKDFFVGLVVVVAIATIARAGYVSDCAKQCPYGHVQDSTRCQCVVRCPLLKCVTGPFPCKEYQRDANGCPTCKCLDRCFRSRCPRICRAGTETYIDEKGCTACRCKPQPTVCNHHVRCSQHCPQGYAKDANNCDTCQCQTSSSPCGWHSCGLTCQYGRVRDHNGCELCRCNPKPLCGQVCPGTCHRGRVLDAHGCPTCQCLG</sequence>
<dbReference type="GO" id="GO:0004867">
    <property type="term" value="F:serine-type endopeptidase inhibitor activity"/>
    <property type="evidence" value="ECO:0007669"/>
    <property type="project" value="UniProtKB-KW"/>
</dbReference>
<feature type="chain" id="PRO_5035830135" description="Antistasin-like domain-containing protein" evidence="3">
    <location>
        <begin position="23"/>
        <end position="204"/>
    </location>
</feature>
<feature type="domain" description="Antistasin-like" evidence="4">
    <location>
        <begin position="114"/>
        <end position="140"/>
    </location>
</feature>
<protein>
    <recommendedName>
        <fullName evidence="4">Antistasin-like domain-containing protein</fullName>
    </recommendedName>
</protein>
<evidence type="ECO:0000256" key="2">
    <source>
        <dbReference type="ARBA" id="ARBA00022900"/>
    </source>
</evidence>